<dbReference type="PANTHER" id="PTHR30024:SF47">
    <property type="entry name" value="TAURINE-BINDING PERIPLASMIC PROTEIN"/>
    <property type="match status" value="1"/>
</dbReference>
<organism evidence="6 7">
    <name type="scientific">Marinobacter persicus</name>
    <dbReference type="NCBI Taxonomy" id="930118"/>
    <lineage>
        <taxon>Bacteria</taxon>
        <taxon>Pseudomonadati</taxon>
        <taxon>Pseudomonadota</taxon>
        <taxon>Gammaproteobacteria</taxon>
        <taxon>Pseudomonadales</taxon>
        <taxon>Marinobacteraceae</taxon>
        <taxon>Marinobacter</taxon>
    </lineage>
</organism>
<comment type="subcellular location">
    <subcellularLocation>
        <location evidence="1">Periplasm</location>
    </subcellularLocation>
</comment>
<dbReference type="AlphaFoldDB" id="A0A1I3QHB8"/>
<feature type="domain" description="SsuA/THI5-like" evidence="5">
    <location>
        <begin position="57"/>
        <end position="241"/>
    </location>
</feature>
<evidence type="ECO:0000256" key="1">
    <source>
        <dbReference type="ARBA" id="ARBA00004418"/>
    </source>
</evidence>
<evidence type="ECO:0000259" key="5">
    <source>
        <dbReference type="Pfam" id="PF09084"/>
    </source>
</evidence>
<keyword evidence="7" id="KW-1185">Reference proteome</keyword>
<dbReference type="Gene3D" id="3.40.190.10">
    <property type="entry name" value="Periplasmic binding protein-like II"/>
    <property type="match status" value="2"/>
</dbReference>
<evidence type="ECO:0000256" key="3">
    <source>
        <dbReference type="ARBA" id="ARBA00022729"/>
    </source>
</evidence>
<reference evidence="6 7" key="1">
    <citation type="submission" date="2016-10" db="EMBL/GenBank/DDBJ databases">
        <authorList>
            <person name="de Groot N.N."/>
        </authorList>
    </citation>
    <scope>NUCLEOTIDE SEQUENCE [LARGE SCALE GENOMIC DNA]</scope>
    <source>
        <strain evidence="6 7">IBRC-M 10445</strain>
    </source>
</reference>
<proteinExistence type="inferred from homology"/>
<dbReference type="GO" id="GO:0042597">
    <property type="term" value="C:periplasmic space"/>
    <property type="evidence" value="ECO:0007669"/>
    <property type="project" value="UniProtKB-SubCell"/>
</dbReference>
<evidence type="ECO:0000313" key="7">
    <source>
        <dbReference type="Proteomes" id="UP000199445"/>
    </source>
</evidence>
<feature type="chain" id="PRO_5011670362" evidence="4">
    <location>
        <begin position="20"/>
        <end position="322"/>
    </location>
</feature>
<dbReference type="PANTHER" id="PTHR30024">
    <property type="entry name" value="ALIPHATIC SULFONATES-BINDING PROTEIN-RELATED"/>
    <property type="match status" value="1"/>
</dbReference>
<dbReference type="SUPFAM" id="SSF53850">
    <property type="entry name" value="Periplasmic binding protein-like II"/>
    <property type="match status" value="1"/>
</dbReference>
<comment type="similarity">
    <text evidence="2">Belongs to the bacterial solute-binding protein SsuA/TauA family.</text>
</comment>
<dbReference type="Proteomes" id="UP000199445">
    <property type="component" value="Unassembled WGS sequence"/>
</dbReference>
<gene>
    <name evidence="6" type="ORF">SAMN05216429_10210</name>
</gene>
<dbReference type="EMBL" id="FOSC01000002">
    <property type="protein sequence ID" value="SFJ33428.1"/>
    <property type="molecule type" value="Genomic_DNA"/>
</dbReference>
<name>A0A1I3QHB8_9GAMM</name>
<keyword evidence="3 4" id="KW-0732">Signal</keyword>
<dbReference type="InterPro" id="IPR015168">
    <property type="entry name" value="SsuA/THI5"/>
</dbReference>
<dbReference type="PROSITE" id="PS51257">
    <property type="entry name" value="PROKAR_LIPOPROTEIN"/>
    <property type="match status" value="1"/>
</dbReference>
<accession>A0A1I3QHB8</accession>
<sequence length="322" mass="34804">MHRRSFLQLSLRLSLAATMAGSLVGCTQKTPLKTGVHPWIGYETLYLAEEFDWLPESVQLSKGQSAKNSISGLLSGELDAAALTLDEALRVSAGGVPVRVVAVTNVSVGADMVLTRPGITQLSDLVGRSVGVELDGVSGVMLLAMLDQAGLSTDQISIVDLPVSEHLRAWNEGVIDVSVSYKPIASRLEEAGAVRLFDSSQIPDTIFDLLVVRQEVERKHPEAVADLVRGHFRGLRHLVRNRHDAVYRIASRQGVSPDAVREAMATVMLPQLAANRRYLAPGGRVESVAGRLAHLLKNEGLVEVVPDLDNLCSRDYLPRGPV</sequence>
<evidence type="ECO:0000313" key="6">
    <source>
        <dbReference type="EMBL" id="SFJ33428.1"/>
    </source>
</evidence>
<feature type="signal peptide" evidence="4">
    <location>
        <begin position="1"/>
        <end position="19"/>
    </location>
</feature>
<protein>
    <submittedName>
        <fullName evidence="6">NitT/TauT family transport system substrate-binding protein</fullName>
    </submittedName>
</protein>
<dbReference type="RefSeq" id="WP_091701002.1">
    <property type="nucleotide sequence ID" value="NZ_BMYN01000002.1"/>
</dbReference>
<dbReference type="OrthoDB" id="5292144at2"/>
<dbReference type="Pfam" id="PF09084">
    <property type="entry name" value="NMT1"/>
    <property type="match status" value="1"/>
</dbReference>
<evidence type="ECO:0000256" key="2">
    <source>
        <dbReference type="ARBA" id="ARBA00010742"/>
    </source>
</evidence>
<evidence type="ECO:0000256" key="4">
    <source>
        <dbReference type="SAM" id="SignalP"/>
    </source>
</evidence>